<dbReference type="RefSeq" id="WP_377176363.1">
    <property type="nucleotide sequence ID" value="NZ_JBHTMY010000002.1"/>
</dbReference>
<dbReference type="Gene3D" id="2.60.40.10">
    <property type="entry name" value="Immunoglobulins"/>
    <property type="match status" value="1"/>
</dbReference>
<keyword evidence="3" id="KW-1185">Reference proteome</keyword>
<dbReference type="InterPro" id="IPR031345">
    <property type="entry name" value="T9SS_Plug_N"/>
</dbReference>
<dbReference type="Pfam" id="PF17116">
    <property type="entry name" value="T9SS_plug_1st"/>
    <property type="match status" value="1"/>
</dbReference>
<organism evidence="2 3">
    <name type="scientific">Namhaeicola litoreus</name>
    <dbReference type="NCBI Taxonomy" id="1052145"/>
    <lineage>
        <taxon>Bacteria</taxon>
        <taxon>Pseudomonadati</taxon>
        <taxon>Bacteroidota</taxon>
        <taxon>Flavobacteriia</taxon>
        <taxon>Flavobacteriales</taxon>
        <taxon>Flavobacteriaceae</taxon>
        <taxon>Namhaeicola</taxon>
    </lineage>
</organism>
<comment type="caution">
    <text evidence="2">The sequence shown here is derived from an EMBL/GenBank/DDBJ whole genome shotgun (WGS) entry which is preliminary data.</text>
</comment>
<proteinExistence type="predicted"/>
<feature type="domain" description="Type 9 secretion system plug protein N-terminal" evidence="1">
    <location>
        <begin position="40"/>
        <end position="161"/>
    </location>
</feature>
<accession>A0ABW3XYE1</accession>
<reference evidence="3" key="1">
    <citation type="journal article" date="2019" name="Int. J. Syst. Evol. Microbiol.">
        <title>The Global Catalogue of Microorganisms (GCM) 10K type strain sequencing project: providing services to taxonomists for standard genome sequencing and annotation.</title>
        <authorList>
            <consortium name="The Broad Institute Genomics Platform"/>
            <consortium name="The Broad Institute Genome Sequencing Center for Infectious Disease"/>
            <person name="Wu L."/>
            <person name="Ma J."/>
        </authorList>
    </citation>
    <scope>NUCLEOTIDE SEQUENCE [LARGE SCALE GENOMIC DNA]</scope>
    <source>
        <strain evidence="3">CCUG 61485</strain>
    </source>
</reference>
<evidence type="ECO:0000313" key="3">
    <source>
        <dbReference type="Proteomes" id="UP001597201"/>
    </source>
</evidence>
<protein>
    <submittedName>
        <fullName evidence="2">DUF5103 domain-containing protein</fullName>
    </submittedName>
</protein>
<dbReference type="SUPFAM" id="SSF81296">
    <property type="entry name" value="E set domains"/>
    <property type="match status" value="1"/>
</dbReference>
<dbReference type="EMBL" id="JBHTMY010000002">
    <property type="protein sequence ID" value="MFD1314601.1"/>
    <property type="molecule type" value="Genomic_DNA"/>
</dbReference>
<gene>
    <name evidence="2" type="ORF">ACFQ39_03150</name>
</gene>
<evidence type="ECO:0000259" key="1">
    <source>
        <dbReference type="Pfam" id="PF17116"/>
    </source>
</evidence>
<name>A0ABW3XYE1_9FLAO</name>
<sequence>MNLFDQNFQLIHRLTLLFFGFCSFTGIAQEIIEIAEPSHIKTVVFEANSKDTYIPVIQLGQKLSFSFDDLEGDQKIYYYRIDHCEYNWQKSSLLSTEFIAGYQEDRLRDFENSFNTLQPYTHYTLQIPNRDMQLKISGNYLLSVLDQYRNTVFTRRFIVYQPLVDVGVSVHRSRNIEYINQKQDVEFRINLGNLQVRNPYQDIQVMVLKNWDWNSALYNIPPKYVNNNQLLYNYVSEISFWGDNEYLYFDTKEIRNATNNIRQTRMLDIFNTFLYIDQERRNMPYTVYPDINGNFAVRNLDGNQSLLETDYSLVHFKLETTAELNGKDLYVFGNYNNWQIGDQNKMIYNNKTNLFELSLPFKQGFYNYLYVAADQQGKIDKKAIEGSYYQTENEYVVVVYFKQFGDRFTQVIGIGSGNSEILRN</sequence>
<evidence type="ECO:0000313" key="2">
    <source>
        <dbReference type="EMBL" id="MFD1314601.1"/>
    </source>
</evidence>
<dbReference type="Proteomes" id="UP001597201">
    <property type="component" value="Unassembled WGS sequence"/>
</dbReference>
<dbReference type="InterPro" id="IPR013783">
    <property type="entry name" value="Ig-like_fold"/>
</dbReference>
<dbReference type="InterPro" id="IPR014756">
    <property type="entry name" value="Ig_E-set"/>
</dbReference>